<reference evidence="3" key="2">
    <citation type="submission" date="2020-11" db="EMBL/GenBank/DDBJ databases">
        <title>Whole genome sequencing of Colletotrichum sp.</title>
        <authorList>
            <person name="Li H."/>
        </authorList>
    </citation>
    <scope>NUCLEOTIDE SEQUENCE</scope>
    <source>
        <strain evidence="3">CkLH20</strain>
    </source>
</reference>
<accession>A0A9P6LK78</accession>
<feature type="transmembrane region" description="Helical" evidence="2">
    <location>
        <begin position="142"/>
        <end position="166"/>
    </location>
</feature>
<dbReference type="OrthoDB" id="3692311at2759"/>
<keyword evidence="4" id="KW-1185">Reference proteome</keyword>
<evidence type="ECO:0000313" key="3">
    <source>
        <dbReference type="EMBL" id="KAF9875342.1"/>
    </source>
</evidence>
<reference evidence="3" key="1">
    <citation type="submission" date="2020-03" db="EMBL/GenBank/DDBJ databases">
        <authorList>
            <person name="He L."/>
        </authorList>
    </citation>
    <scope>NUCLEOTIDE SEQUENCE</scope>
    <source>
        <strain evidence="3">CkLH20</strain>
    </source>
</reference>
<dbReference type="RefSeq" id="XP_038744803.1">
    <property type="nucleotide sequence ID" value="XM_038889879.1"/>
</dbReference>
<evidence type="ECO:0000256" key="2">
    <source>
        <dbReference type="SAM" id="Phobius"/>
    </source>
</evidence>
<evidence type="ECO:0000256" key="1">
    <source>
        <dbReference type="SAM" id="MobiDB-lite"/>
    </source>
</evidence>
<sequence length="321" mass="33754">MSDLSCPKGGNFYICAGNATEFIGCCNSNPCTNGGKCPSKDLVVSSFSLDVYSAIKQQDCDVAAGKNDWYTCKNEGTNSFPFIGCCASNPCEEPDGLCPKNNLVPAKLSSDPVNRAFFAEKVSSTTPSPSASSTPGSSGGGLATGAIVGIAIGAAVAVGLIIAVIWRCGWHARKRNERRQPKWEAATQAGHPEMGFASTPQSPSPYEPSRSPIPYDPARESYATTAVPGSYASSSPPHSPYYPMKHMQSPPMDDHRMSTYTDSNVSSMTGHGYAKHPLYAGPPPELHPVSELDGVEHPHPKPTAPPAPLAELGDGTPANPK</sequence>
<keyword evidence="2" id="KW-0472">Membrane</keyword>
<evidence type="ECO:0008006" key="5">
    <source>
        <dbReference type="Google" id="ProtNLM"/>
    </source>
</evidence>
<proteinExistence type="predicted"/>
<dbReference type="Proteomes" id="UP000781932">
    <property type="component" value="Unassembled WGS sequence"/>
</dbReference>
<dbReference type="AlphaFoldDB" id="A0A9P6LK78"/>
<feature type="compositionally biased region" description="Basic and acidic residues" evidence="1">
    <location>
        <begin position="288"/>
        <end position="299"/>
    </location>
</feature>
<keyword evidence="2" id="KW-1133">Transmembrane helix</keyword>
<keyword evidence="2" id="KW-0812">Transmembrane</keyword>
<dbReference type="EMBL" id="JAATWM020000022">
    <property type="protein sequence ID" value="KAF9875342.1"/>
    <property type="molecule type" value="Genomic_DNA"/>
</dbReference>
<feature type="region of interest" description="Disordered" evidence="1">
    <location>
        <begin position="176"/>
        <end position="218"/>
    </location>
</feature>
<feature type="region of interest" description="Disordered" evidence="1">
    <location>
        <begin position="266"/>
        <end position="321"/>
    </location>
</feature>
<dbReference type="GeneID" id="62162953"/>
<protein>
    <recommendedName>
        <fullName evidence="5">Carcinoembryonic antigen-related cell adhesion molecule 1</fullName>
    </recommendedName>
</protein>
<name>A0A9P6LK78_9PEZI</name>
<comment type="caution">
    <text evidence="3">The sequence shown here is derived from an EMBL/GenBank/DDBJ whole genome shotgun (WGS) entry which is preliminary data.</text>
</comment>
<evidence type="ECO:0000313" key="4">
    <source>
        <dbReference type="Proteomes" id="UP000781932"/>
    </source>
</evidence>
<organism evidence="3 4">
    <name type="scientific">Colletotrichum karsti</name>
    <dbReference type="NCBI Taxonomy" id="1095194"/>
    <lineage>
        <taxon>Eukaryota</taxon>
        <taxon>Fungi</taxon>
        <taxon>Dikarya</taxon>
        <taxon>Ascomycota</taxon>
        <taxon>Pezizomycotina</taxon>
        <taxon>Sordariomycetes</taxon>
        <taxon>Hypocreomycetidae</taxon>
        <taxon>Glomerellales</taxon>
        <taxon>Glomerellaceae</taxon>
        <taxon>Colletotrichum</taxon>
        <taxon>Colletotrichum boninense species complex</taxon>
    </lineage>
</organism>
<gene>
    <name evidence="3" type="ORF">CkaCkLH20_07162</name>
</gene>